<proteinExistence type="predicted"/>
<dbReference type="EMBL" id="CADCVO010000353">
    <property type="protein sequence ID" value="CAA9500227.1"/>
    <property type="molecule type" value="Genomic_DNA"/>
</dbReference>
<dbReference type="AlphaFoldDB" id="A0A6J4SIG7"/>
<protein>
    <recommendedName>
        <fullName evidence="2">DUF4157 domain-containing protein</fullName>
    </recommendedName>
</protein>
<accession>A0A6J4SIG7</accession>
<gene>
    <name evidence="1" type="ORF">AVDCRST_MAG13-2202</name>
</gene>
<sequence>MRSVVTALRRLAPALRRLPDALRRLPNALRGVWPPPTPAEQAAIARAKARLDRLTLYPRPVAVGRVRILHWPWLFRIPGFRRFHGYEFGPLIVIRRPLEEVSDGLIVHELVHVWQSQHRHVRMWLSYLTEGYRDNRHEVEARAAVTATRAPAPD</sequence>
<reference evidence="1" key="1">
    <citation type="submission" date="2020-02" db="EMBL/GenBank/DDBJ databases">
        <authorList>
            <person name="Meier V. D."/>
        </authorList>
    </citation>
    <scope>NUCLEOTIDE SEQUENCE</scope>
    <source>
        <strain evidence="1">AVDCRST_MAG13</strain>
    </source>
</reference>
<evidence type="ECO:0008006" key="2">
    <source>
        <dbReference type="Google" id="ProtNLM"/>
    </source>
</evidence>
<organism evidence="1">
    <name type="scientific">uncultured Solirubrobacteraceae bacterium</name>
    <dbReference type="NCBI Taxonomy" id="1162706"/>
    <lineage>
        <taxon>Bacteria</taxon>
        <taxon>Bacillati</taxon>
        <taxon>Actinomycetota</taxon>
        <taxon>Thermoleophilia</taxon>
        <taxon>Solirubrobacterales</taxon>
        <taxon>Solirubrobacteraceae</taxon>
        <taxon>environmental samples</taxon>
    </lineage>
</organism>
<evidence type="ECO:0000313" key="1">
    <source>
        <dbReference type="EMBL" id="CAA9500227.1"/>
    </source>
</evidence>
<name>A0A6J4SIG7_9ACTN</name>